<dbReference type="GO" id="GO:0016740">
    <property type="term" value="F:transferase activity"/>
    <property type="evidence" value="ECO:0007669"/>
    <property type="project" value="UniProtKB-KW"/>
</dbReference>
<evidence type="ECO:0000256" key="6">
    <source>
        <dbReference type="ARBA" id="ARBA00023316"/>
    </source>
</evidence>
<dbReference type="InterPro" id="IPR036366">
    <property type="entry name" value="PGBDSf"/>
</dbReference>
<dbReference type="PROSITE" id="PS52029">
    <property type="entry name" value="LD_TPASE"/>
    <property type="match status" value="1"/>
</dbReference>
<evidence type="ECO:0000256" key="1">
    <source>
        <dbReference type="ARBA" id="ARBA00004752"/>
    </source>
</evidence>
<feature type="active site" description="Proton donor/acceptor" evidence="7">
    <location>
        <position position="464"/>
    </location>
</feature>
<dbReference type="Proteomes" id="UP001225378">
    <property type="component" value="Chromosome"/>
</dbReference>
<dbReference type="InterPro" id="IPR005490">
    <property type="entry name" value="LD_TPept_cat_dom"/>
</dbReference>
<evidence type="ECO:0000256" key="5">
    <source>
        <dbReference type="ARBA" id="ARBA00022984"/>
    </source>
</evidence>
<dbReference type="EMBL" id="CP157743">
    <property type="protein sequence ID" value="XBS20931.1"/>
    <property type="molecule type" value="Genomic_DNA"/>
</dbReference>
<accession>A0AAU7NWJ7</accession>
<dbReference type="GO" id="GO:0008360">
    <property type="term" value="P:regulation of cell shape"/>
    <property type="evidence" value="ECO:0007669"/>
    <property type="project" value="UniProtKB-UniRule"/>
</dbReference>
<evidence type="ECO:0000256" key="3">
    <source>
        <dbReference type="ARBA" id="ARBA00022679"/>
    </source>
</evidence>
<keyword evidence="5 7" id="KW-0573">Peptidoglycan synthesis</keyword>
<evidence type="ECO:0000256" key="2">
    <source>
        <dbReference type="ARBA" id="ARBA00005992"/>
    </source>
</evidence>
<evidence type="ECO:0000256" key="7">
    <source>
        <dbReference type="PROSITE-ProRule" id="PRU01373"/>
    </source>
</evidence>
<dbReference type="InterPro" id="IPR002477">
    <property type="entry name" value="Peptidoglycan-bd-like"/>
</dbReference>
<dbReference type="GO" id="GO:0009252">
    <property type="term" value="P:peptidoglycan biosynthetic process"/>
    <property type="evidence" value="ECO:0007669"/>
    <property type="project" value="UniProtKB-KW"/>
</dbReference>
<dbReference type="GO" id="GO:0071555">
    <property type="term" value="P:cell wall organization"/>
    <property type="evidence" value="ECO:0007669"/>
    <property type="project" value="UniProtKB-UniRule"/>
</dbReference>
<feature type="domain" description="L,D-TPase catalytic" evidence="8">
    <location>
        <begin position="326"/>
        <end position="523"/>
    </location>
</feature>
<dbReference type="PANTHER" id="PTHR41533">
    <property type="entry name" value="L,D-TRANSPEPTIDASE HI_1667-RELATED"/>
    <property type="match status" value="1"/>
</dbReference>
<dbReference type="PANTHER" id="PTHR41533:SF2">
    <property type="entry name" value="BLR7131 PROTEIN"/>
    <property type="match status" value="1"/>
</dbReference>
<organism evidence="9 10">
    <name type="scientific">Methylomarinum roseum</name>
    <dbReference type="NCBI Taxonomy" id="3067653"/>
    <lineage>
        <taxon>Bacteria</taxon>
        <taxon>Pseudomonadati</taxon>
        <taxon>Pseudomonadota</taxon>
        <taxon>Gammaproteobacteria</taxon>
        <taxon>Methylococcales</taxon>
        <taxon>Methylococcaceae</taxon>
        <taxon>Methylomarinum</taxon>
    </lineage>
</organism>
<evidence type="ECO:0000259" key="8">
    <source>
        <dbReference type="PROSITE" id="PS52029"/>
    </source>
</evidence>
<dbReference type="InterPro" id="IPR038063">
    <property type="entry name" value="Transpep_catalytic_dom"/>
</dbReference>
<dbReference type="SUPFAM" id="SSF47090">
    <property type="entry name" value="PGBD-like"/>
    <property type="match status" value="1"/>
</dbReference>
<name>A0AAU7NWJ7_9GAMM</name>
<dbReference type="InterPro" id="IPR045380">
    <property type="entry name" value="LD_TPept_scaffold_dom"/>
</dbReference>
<dbReference type="Pfam" id="PF20142">
    <property type="entry name" value="Scaffold"/>
    <property type="match status" value="1"/>
</dbReference>
<feature type="active site" description="Nucleophile" evidence="7">
    <location>
        <position position="483"/>
    </location>
</feature>
<dbReference type="InterPro" id="IPR036365">
    <property type="entry name" value="PGBD-like_sf"/>
</dbReference>
<dbReference type="RefSeq" id="WP_305910086.1">
    <property type="nucleotide sequence ID" value="NZ_CP157743.1"/>
</dbReference>
<keyword evidence="3" id="KW-0808">Transferase</keyword>
<keyword evidence="6 7" id="KW-0961">Cell wall biogenesis/degradation</keyword>
<dbReference type="CDD" id="cd16913">
    <property type="entry name" value="YkuD_like"/>
    <property type="match status" value="1"/>
</dbReference>
<dbReference type="Gene3D" id="2.40.440.10">
    <property type="entry name" value="L,D-transpeptidase catalytic domain-like"/>
    <property type="match status" value="1"/>
</dbReference>
<evidence type="ECO:0000313" key="9">
    <source>
        <dbReference type="EMBL" id="XBS20931.1"/>
    </source>
</evidence>
<proteinExistence type="inferred from homology"/>
<evidence type="ECO:0000256" key="4">
    <source>
        <dbReference type="ARBA" id="ARBA00022960"/>
    </source>
</evidence>
<dbReference type="AlphaFoldDB" id="A0AAU7NWJ7"/>
<keyword evidence="10" id="KW-1185">Reference proteome</keyword>
<comment type="pathway">
    <text evidence="1 7">Cell wall biogenesis; peptidoglycan biosynthesis.</text>
</comment>
<protein>
    <submittedName>
        <fullName evidence="9">L,D-transpeptidase family protein</fullName>
    </submittedName>
</protein>
<keyword evidence="4 7" id="KW-0133">Cell shape</keyword>
<reference evidence="9 10" key="1">
    <citation type="journal article" date="2024" name="Microbiology">
        <title>Methylomarinum rosea sp. nov., a novel halophilic methanotrophic bacterium from the hypersaline Lake Elton.</title>
        <authorList>
            <person name="Suleimanov R.Z."/>
            <person name="Oshkin I.Y."/>
            <person name="Danilova O.V."/>
            <person name="Suzina N.E."/>
            <person name="Dedysh S.N."/>
        </authorList>
    </citation>
    <scope>NUCLEOTIDE SEQUENCE [LARGE SCALE GENOMIC DNA]</scope>
    <source>
        <strain evidence="9 10">Ch1-1</strain>
    </source>
</reference>
<dbReference type="KEGG" id="mech:Q9L42_002065"/>
<comment type="similarity">
    <text evidence="2">Belongs to the YkuD family.</text>
</comment>
<gene>
    <name evidence="9" type="ORF">Q9L42_002065</name>
</gene>
<evidence type="ECO:0000313" key="10">
    <source>
        <dbReference type="Proteomes" id="UP001225378"/>
    </source>
</evidence>
<dbReference type="SUPFAM" id="SSF141523">
    <property type="entry name" value="L,D-transpeptidase catalytic domain-like"/>
    <property type="match status" value="1"/>
</dbReference>
<dbReference type="Pfam" id="PF01471">
    <property type="entry name" value="PG_binding_1"/>
    <property type="match status" value="1"/>
</dbReference>
<dbReference type="Pfam" id="PF03734">
    <property type="entry name" value="YkuD"/>
    <property type="match status" value="1"/>
</dbReference>
<dbReference type="Gene3D" id="1.10.101.10">
    <property type="entry name" value="PGBD-like superfamily/PGBD"/>
    <property type="match status" value="1"/>
</dbReference>
<dbReference type="InterPro" id="IPR052905">
    <property type="entry name" value="LD-transpeptidase_YkuD-like"/>
</dbReference>
<sequence>MNNKLMALIIRGKLLLICCLLISTQTLALSRPKIQQARLALDEAVQVVLAGTGHPYLSRPDFNILRQPLKELYFLAPYSLLWLKADDFEGHVPEVLKLLETAPESGLRMADYDVDRLKKEWLALRGQKVVNADDLALFDTALSIATMRYLDDLQRGRIGEQSIRFGFKPSSDVETLVSLLIKAVQSRQIHQLAEWIEPDYKNYRQLKKALARYRALARQYRFPTLLFQGSLREGDRDPQLPLLRRKLAVLGLLGEEVHEDSQGESYDRRLLMAVKHFQRLHGLTDDGVIGAKTLAALNTPLIERVRQIELALERMRWLPRLNKEQALILVNIPAFRLCAYRPGNVLDHCDLSMKVVVGIASKNQTPVFMADLLYLEFRPYWNVPKNITAKEILPKVRENPDYLLKQNMELVQYFGKHAQPQAFSQASLTLLEDGKLKVRQRPGPKNALGLIKFIFPNRYSVYLHDTPAKKLFTYQRRDFSHGCIRVEQPKALAEFVLGSHQEWQAKHIGAAMLNDESQRVIVNDSIAVLVFYSTAQVIGDEVYFFDDIYGYDQQLILALRD</sequence>
<dbReference type="GO" id="GO:0004180">
    <property type="term" value="F:carboxypeptidase activity"/>
    <property type="evidence" value="ECO:0007669"/>
    <property type="project" value="UniProtKB-ARBA"/>
</dbReference>